<comment type="similarity">
    <text evidence="1 4">Belongs to the prolyl-tRNA editing family. YbaK/EbsC subfamily.</text>
</comment>
<evidence type="ECO:0000259" key="5">
    <source>
        <dbReference type="Pfam" id="PF04073"/>
    </source>
</evidence>
<dbReference type="STRING" id="64969.SAMN02745127_01876"/>
<dbReference type="GO" id="GO:0016829">
    <property type="term" value="F:lyase activity"/>
    <property type="evidence" value="ECO:0007669"/>
    <property type="project" value="UniProtKB-KW"/>
</dbReference>
<evidence type="ECO:0000256" key="2">
    <source>
        <dbReference type="ARBA" id="ARBA00022917"/>
    </source>
</evidence>
<comment type="caution">
    <text evidence="6">The sequence shown here is derived from an EMBL/GenBank/DDBJ whole genome shotgun (WGS) entry which is preliminary data.</text>
</comment>
<dbReference type="Gene3D" id="3.90.960.10">
    <property type="entry name" value="YbaK/aminoacyl-tRNA synthetase-associated domain"/>
    <property type="match status" value="1"/>
</dbReference>
<dbReference type="NCBIfam" id="TIGR00011">
    <property type="entry name" value="YbaK_EbsC"/>
    <property type="match status" value="1"/>
</dbReference>
<proteinExistence type="inferred from homology"/>
<dbReference type="AlphaFoldDB" id="A0A1T4QEH6"/>
<dbReference type="GO" id="GO:0002161">
    <property type="term" value="F:aminoacyl-tRNA deacylase activity"/>
    <property type="evidence" value="ECO:0007669"/>
    <property type="project" value="InterPro"/>
</dbReference>
<keyword evidence="3 4" id="KW-0456">Lyase</keyword>
<evidence type="ECO:0000256" key="4">
    <source>
        <dbReference type="PIRNR" id="PIRNR006181"/>
    </source>
</evidence>
<dbReference type="PANTHER" id="PTHR30411">
    <property type="entry name" value="CYTOPLASMIC PROTEIN"/>
    <property type="match status" value="1"/>
</dbReference>
<keyword evidence="7" id="KW-1185">Reference proteome</keyword>
<reference evidence="6 7" key="1">
    <citation type="submission" date="2017-01" db="EMBL/GenBank/DDBJ databases">
        <title>Genome Sequencing of a Marine Spirillum, Oceanospirillum multiglobuliferum ATCC 33336, from Japan.</title>
        <authorList>
            <person name="Carney J.G."/>
            <person name="Trachtenberg A.M."/>
            <person name="Rheaume B.A."/>
            <person name="Linnane J.D."/>
            <person name="Pitts N.L."/>
            <person name="Mykles D.L."/>
            <person name="Maclea K.S."/>
        </authorList>
    </citation>
    <scope>NUCLEOTIDE SEQUENCE [LARGE SCALE GENOMIC DNA]</scope>
    <source>
        <strain evidence="6 7">ATCC 33336</strain>
    </source>
</reference>
<name>A0A1T4QEH6_9GAMM</name>
<dbReference type="InterPro" id="IPR004369">
    <property type="entry name" value="Prolyl-tRNA_editing_YbaK/EbsC"/>
</dbReference>
<dbReference type="EC" id="4.2.-.-" evidence="4"/>
<dbReference type="SUPFAM" id="SSF55826">
    <property type="entry name" value="YbaK/ProRS associated domain"/>
    <property type="match status" value="1"/>
</dbReference>
<dbReference type="InterPro" id="IPR007214">
    <property type="entry name" value="YbaK/aa-tRNA-synth-assoc-dom"/>
</dbReference>
<dbReference type="InterPro" id="IPR036754">
    <property type="entry name" value="YbaK/aa-tRNA-synt-asso_dom_sf"/>
</dbReference>
<evidence type="ECO:0000256" key="3">
    <source>
        <dbReference type="ARBA" id="ARBA00023239"/>
    </source>
</evidence>
<evidence type="ECO:0000313" key="7">
    <source>
        <dbReference type="Proteomes" id="UP000191418"/>
    </source>
</evidence>
<dbReference type="Proteomes" id="UP000191418">
    <property type="component" value="Unassembled WGS sequence"/>
</dbReference>
<evidence type="ECO:0000313" key="6">
    <source>
        <dbReference type="EMBL" id="OPX56489.1"/>
    </source>
</evidence>
<gene>
    <name evidence="6" type="ORF">BTE48_03425</name>
</gene>
<dbReference type="PIRSF" id="PIRSF006181">
    <property type="entry name" value="EbsC_YbaK"/>
    <property type="match status" value="1"/>
</dbReference>
<dbReference type="CDD" id="cd00002">
    <property type="entry name" value="YbaK_deacylase"/>
    <property type="match status" value="1"/>
</dbReference>
<sequence length="157" mass="16626">MTPAIRLAKKMAIRFEVKEYQHDPNSGAYGEEAAKALGLSVTEVFKTLLAQSNEGKLVVAVVPVAGTLDLKALAKAAGCKKMEMANPALAEKTTGYVVGGISPLGQKKRLPTFIDQSAQALSQIHVSAGKRGLEIALAPQDLLTLTQGQWAEIGRVD</sequence>
<dbReference type="RefSeq" id="WP_078745474.1">
    <property type="nucleotide sequence ID" value="NZ_FUXG01000011.1"/>
</dbReference>
<protein>
    <recommendedName>
        <fullName evidence="4">Cys-tRNA(Pro)/Cys-tRNA(Cys) deacylase</fullName>
        <ecNumber evidence="4">4.2.-.-</ecNumber>
    </recommendedName>
</protein>
<feature type="domain" description="YbaK/aminoacyl-tRNA synthetase-associated" evidence="5">
    <location>
        <begin position="31"/>
        <end position="144"/>
    </location>
</feature>
<evidence type="ECO:0000256" key="1">
    <source>
        <dbReference type="ARBA" id="ARBA00009798"/>
    </source>
</evidence>
<organism evidence="6 7">
    <name type="scientific">Oceanospirillum multiglobuliferum</name>
    <dbReference type="NCBI Taxonomy" id="64969"/>
    <lineage>
        <taxon>Bacteria</taxon>
        <taxon>Pseudomonadati</taxon>
        <taxon>Pseudomonadota</taxon>
        <taxon>Gammaproteobacteria</taxon>
        <taxon>Oceanospirillales</taxon>
        <taxon>Oceanospirillaceae</taxon>
        <taxon>Oceanospirillum</taxon>
    </lineage>
</organism>
<keyword evidence="2 4" id="KW-0648">Protein biosynthesis</keyword>
<dbReference type="EMBL" id="MTSM01000003">
    <property type="protein sequence ID" value="OPX56489.1"/>
    <property type="molecule type" value="Genomic_DNA"/>
</dbReference>
<accession>A0A1T4QEH6</accession>
<dbReference type="Pfam" id="PF04073">
    <property type="entry name" value="tRNA_edit"/>
    <property type="match status" value="1"/>
</dbReference>
<dbReference type="PANTHER" id="PTHR30411:SF0">
    <property type="entry name" value="CYS-TRNA(PRO)_CYS-TRNA(CYS) DEACYLASE YBAK"/>
    <property type="match status" value="1"/>
</dbReference>
<dbReference type="OrthoDB" id="9809296at2"/>
<dbReference type="GO" id="GO:0006412">
    <property type="term" value="P:translation"/>
    <property type="evidence" value="ECO:0007669"/>
    <property type="project" value="UniProtKB-KW"/>
</dbReference>